<feature type="domain" description="Pyridoxamine 5'-phosphate oxidase N-terminal" evidence="6">
    <location>
        <begin position="40"/>
        <end position="149"/>
    </location>
</feature>
<evidence type="ECO:0000259" key="7">
    <source>
        <dbReference type="Pfam" id="PF10590"/>
    </source>
</evidence>
<dbReference type="NCBIfam" id="NF004231">
    <property type="entry name" value="PRK05679.1"/>
    <property type="match status" value="1"/>
</dbReference>
<comment type="pathway">
    <text evidence="5">Cofactor metabolism; pyridoxal 5'-phosphate salvage; pyridoxal 5'-phosphate from pyridoxine 5'-phosphate: step 1/1.</text>
</comment>
<dbReference type="EC" id="1.4.3.5" evidence="5"/>
<dbReference type="PROSITE" id="PS01064">
    <property type="entry name" value="PYRIDOX_OXIDASE"/>
    <property type="match status" value="1"/>
</dbReference>
<dbReference type="InterPro" id="IPR019576">
    <property type="entry name" value="Pyridoxamine_oxidase_dimer_C"/>
</dbReference>
<evidence type="ECO:0000256" key="5">
    <source>
        <dbReference type="HAMAP-Rule" id="MF_01629"/>
    </source>
</evidence>
<reference evidence="8 9" key="1">
    <citation type="journal article" date="2019" name="Int. J. Syst. Evol. Microbiol.">
        <title>The Global Catalogue of Microorganisms (GCM) 10K type strain sequencing project: providing services to taxonomists for standard genome sequencing and annotation.</title>
        <authorList>
            <consortium name="The Broad Institute Genomics Platform"/>
            <consortium name="The Broad Institute Genome Sequencing Center for Infectious Disease"/>
            <person name="Wu L."/>
            <person name="Ma J."/>
        </authorList>
    </citation>
    <scope>NUCLEOTIDE SEQUENCE [LARGE SCALE GENOMIC DNA]</scope>
    <source>
        <strain evidence="8 9">JCM 13250</strain>
    </source>
</reference>
<feature type="binding site" evidence="5">
    <location>
        <position position="65"/>
    </location>
    <ligand>
        <name>substrate</name>
    </ligand>
</feature>
<dbReference type="EMBL" id="BAAALT010000031">
    <property type="protein sequence ID" value="GAA1792363.1"/>
    <property type="molecule type" value="Genomic_DNA"/>
</dbReference>
<comment type="similarity">
    <text evidence="1 5">Belongs to the pyridoxamine 5'-phosphate oxidase family.</text>
</comment>
<comment type="catalytic activity">
    <reaction evidence="5">
        <text>pyridoxamine 5'-phosphate + O2 + H2O = pyridoxal 5'-phosphate + H2O2 + NH4(+)</text>
        <dbReference type="Rhea" id="RHEA:15817"/>
        <dbReference type="ChEBI" id="CHEBI:15377"/>
        <dbReference type="ChEBI" id="CHEBI:15379"/>
        <dbReference type="ChEBI" id="CHEBI:16240"/>
        <dbReference type="ChEBI" id="CHEBI:28938"/>
        <dbReference type="ChEBI" id="CHEBI:58451"/>
        <dbReference type="ChEBI" id="CHEBI:597326"/>
        <dbReference type="EC" id="1.4.3.5"/>
    </reaction>
</comment>
<comment type="subunit">
    <text evidence="5">Homodimer.</text>
</comment>
<feature type="binding site" evidence="5">
    <location>
        <begin position="189"/>
        <end position="191"/>
    </location>
    <ligand>
        <name>substrate</name>
    </ligand>
</feature>
<evidence type="ECO:0000256" key="4">
    <source>
        <dbReference type="ARBA" id="ARBA00023002"/>
    </source>
</evidence>
<feature type="domain" description="Pyridoxine 5'-phosphate oxidase dimerisation C-terminal" evidence="7">
    <location>
        <begin position="170"/>
        <end position="210"/>
    </location>
</feature>
<evidence type="ECO:0000313" key="9">
    <source>
        <dbReference type="Proteomes" id="UP001500218"/>
    </source>
</evidence>
<keyword evidence="4 5" id="KW-0560">Oxidoreductase</keyword>
<keyword evidence="5" id="KW-0664">Pyridoxine biosynthesis</keyword>
<dbReference type="PANTHER" id="PTHR10851:SF0">
    <property type="entry name" value="PYRIDOXINE-5'-PHOSPHATE OXIDASE"/>
    <property type="match status" value="1"/>
</dbReference>
<dbReference type="HAMAP" id="MF_01629">
    <property type="entry name" value="PdxH"/>
    <property type="match status" value="1"/>
</dbReference>
<feature type="binding site" evidence="5">
    <location>
        <position position="122"/>
    </location>
    <ligand>
        <name>substrate</name>
    </ligand>
</feature>
<feature type="binding site" evidence="5">
    <location>
        <position position="82"/>
    </location>
    <ligand>
        <name>FMN</name>
        <dbReference type="ChEBI" id="CHEBI:58210"/>
    </ligand>
</feature>
<keyword evidence="3 5" id="KW-0288">FMN</keyword>
<feature type="binding site" evidence="5">
    <location>
        <position position="104"/>
    </location>
    <ligand>
        <name>FMN</name>
        <dbReference type="ChEBI" id="CHEBI:58210"/>
    </ligand>
</feature>
<dbReference type="PANTHER" id="PTHR10851">
    <property type="entry name" value="PYRIDOXINE-5-PHOSPHATE OXIDASE"/>
    <property type="match status" value="1"/>
</dbReference>
<dbReference type="InterPro" id="IPR012349">
    <property type="entry name" value="Split_barrel_FMN-bd"/>
</dbReference>
<proteinExistence type="inferred from homology"/>
<dbReference type="Pfam" id="PF01243">
    <property type="entry name" value="PNPOx_N"/>
    <property type="match status" value="1"/>
</dbReference>
<comment type="catalytic activity">
    <reaction evidence="5">
        <text>pyridoxine 5'-phosphate + O2 = pyridoxal 5'-phosphate + H2O2</text>
        <dbReference type="Rhea" id="RHEA:15149"/>
        <dbReference type="ChEBI" id="CHEBI:15379"/>
        <dbReference type="ChEBI" id="CHEBI:16240"/>
        <dbReference type="ChEBI" id="CHEBI:58589"/>
        <dbReference type="ChEBI" id="CHEBI:597326"/>
        <dbReference type="EC" id="1.4.3.5"/>
    </reaction>
</comment>
<comment type="pathway">
    <text evidence="5">Cofactor metabolism; pyridoxal 5'-phosphate salvage; pyridoxal 5'-phosphate from pyridoxamine 5'-phosphate: step 1/1.</text>
</comment>
<comment type="caution">
    <text evidence="8">The sequence shown here is derived from an EMBL/GenBank/DDBJ whole genome shotgun (WGS) entry which is preliminary data.</text>
</comment>
<dbReference type="InterPro" id="IPR000659">
    <property type="entry name" value="Pyridox_Oxase"/>
</dbReference>
<comment type="cofactor">
    <cofactor evidence="5">
        <name>FMN</name>
        <dbReference type="ChEBI" id="CHEBI:58210"/>
    </cofactor>
    <text evidence="5">Binds 1 FMN per subunit.</text>
</comment>
<keyword evidence="9" id="KW-1185">Reference proteome</keyword>
<feature type="binding site" evidence="5">
    <location>
        <begin position="60"/>
        <end position="65"/>
    </location>
    <ligand>
        <name>FMN</name>
        <dbReference type="ChEBI" id="CHEBI:58210"/>
    </ligand>
</feature>
<evidence type="ECO:0000256" key="1">
    <source>
        <dbReference type="ARBA" id="ARBA00007301"/>
    </source>
</evidence>
<feature type="binding site" evidence="5">
    <location>
        <position position="81"/>
    </location>
    <ligand>
        <name>FMN</name>
        <dbReference type="ChEBI" id="CHEBI:58210"/>
    </ligand>
</feature>
<comment type="function">
    <text evidence="5">Catalyzes the oxidation of either pyridoxine 5'-phosphate (PNP) or pyridoxamine 5'-phosphate (PMP) into pyridoxal 5'-phosphate (PLP).</text>
</comment>
<accession>A0ABN2LKZ7</accession>
<feature type="binding site" evidence="5">
    <location>
        <position position="193"/>
    </location>
    <ligand>
        <name>FMN</name>
        <dbReference type="ChEBI" id="CHEBI:58210"/>
    </ligand>
</feature>
<dbReference type="PIRSF" id="PIRSF000190">
    <property type="entry name" value="Pyd_amn-ph_oxd"/>
    <property type="match status" value="1"/>
</dbReference>
<dbReference type="Pfam" id="PF10590">
    <property type="entry name" value="PNP_phzG_C"/>
    <property type="match status" value="1"/>
</dbReference>
<dbReference type="InterPro" id="IPR019740">
    <property type="entry name" value="Pyridox_Oxase_CS"/>
</dbReference>
<keyword evidence="2 5" id="KW-0285">Flavoprotein</keyword>
<evidence type="ECO:0000256" key="2">
    <source>
        <dbReference type="ARBA" id="ARBA00022630"/>
    </source>
</evidence>
<feature type="binding site" evidence="5">
    <location>
        <begin position="75"/>
        <end position="76"/>
    </location>
    <ligand>
        <name>FMN</name>
        <dbReference type="ChEBI" id="CHEBI:58210"/>
    </ligand>
</feature>
<feature type="binding site" evidence="5">
    <location>
        <position position="183"/>
    </location>
    <ligand>
        <name>FMN</name>
        <dbReference type="ChEBI" id="CHEBI:58210"/>
    </ligand>
</feature>
<evidence type="ECO:0000259" key="6">
    <source>
        <dbReference type="Pfam" id="PF01243"/>
    </source>
</evidence>
<protein>
    <recommendedName>
        <fullName evidence="5">Pyridoxine/pyridoxamine 5'-phosphate oxidase</fullName>
        <ecNumber evidence="5">1.4.3.5</ecNumber>
    </recommendedName>
    <alternativeName>
        <fullName evidence="5">PNP/PMP oxidase</fullName>
        <shortName evidence="5">PNPOx</shortName>
    </alternativeName>
    <alternativeName>
        <fullName evidence="5">Pyridoxal 5'-phosphate synthase</fullName>
    </alternativeName>
</protein>
<feature type="binding site" evidence="5">
    <location>
        <position position="126"/>
    </location>
    <ligand>
        <name>substrate</name>
    </ligand>
</feature>
<sequence>MEIAAMRQEYARHGLAEDELAPDWLTQFEHWLADVVEIGLVEPNAMILATADAEGRPSARTVLLKGVDARGFTFFTNYGSRKASELAVNPYSSLVFPWFPAGRQVVVCGRAERVSRAESEAYFASRPRDAQLGAWASPQSQIVPDRAELDGLLDEATRRFPEAVATPPHWGGLRVVPESVEFWQGRTGRLHDRLRYRRVGDAWLVERLGP</sequence>
<feature type="binding site" evidence="5">
    <location>
        <begin position="139"/>
        <end position="140"/>
    </location>
    <ligand>
        <name>FMN</name>
        <dbReference type="ChEBI" id="CHEBI:58210"/>
    </ligand>
</feature>
<evidence type="ECO:0000313" key="8">
    <source>
        <dbReference type="EMBL" id="GAA1792363.1"/>
    </source>
</evidence>
<dbReference type="NCBIfam" id="TIGR00558">
    <property type="entry name" value="pdxH"/>
    <property type="match status" value="1"/>
</dbReference>
<dbReference type="InterPro" id="IPR011576">
    <property type="entry name" value="Pyridox_Oxase_N"/>
</dbReference>
<dbReference type="Proteomes" id="UP001500218">
    <property type="component" value="Unassembled WGS sequence"/>
</dbReference>
<dbReference type="Gene3D" id="2.30.110.10">
    <property type="entry name" value="Electron Transport, Fmn-binding Protein, Chain A"/>
    <property type="match status" value="1"/>
</dbReference>
<gene>
    <name evidence="5 8" type="primary">pdxH</name>
    <name evidence="8" type="ORF">GCM10009682_12900</name>
</gene>
<dbReference type="SUPFAM" id="SSF50475">
    <property type="entry name" value="FMN-binding split barrel"/>
    <property type="match status" value="1"/>
</dbReference>
<dbReference type="RefSeq" id="WP_344127282.1">
    <property type="nucleotide sequence ID" value="NZ_BAAALT010000031.1"/>
</dbReference>
<name>A0ABN2LKZ7_9ACTN</name>
<comment type="caution">
    <text evidence="5">Lacks conserved residue(s) required for the propagation of feature annotation.</text>
</comment>
<evidence type="ECO:0000256" key="3">
    <source>
        <dbReference type="ARBA" id="ARBA00022643"/>
    </source>
</evidence>
<organism evidence="8 9">
    <name type="scientific">Luedemannella flava</name>
    <dbReference type="NCBI Taxonomy" id="349316"/>
    <lineage>
        <taxon>Bacteria</taxon>
        <taxon>Bacillati</taxon>
        <taxon>Actinomycetota</taxon>
        <taxon>Actinomycetes</taxon>
        <taxon>Micromonosporales</taxon>
        <taxon>Micromonosporaceae</taxon>
        <taxon>Luedemannella</taxon>
    </lineage>
</organism>